<dbReference type="Proteomes" id="UP000717585">
    <property type="component" value="Unassembled WGS sequence"/>
</dbReference>
<dbReference type="InterPro" id="IPR001611">
    <property type="entry name" value="Leu-rich_rpt"/>
</dbReference>
<feature type="region of interest" description="Disordered" evidence="2">
    <location>
        <begin position="110"/>
        <end position="178"/>
    </location>
</feature>
<organism evidence="3 4">
    <name type="scientific">Carpediemonas membranifera</name>
    <dbReference type="NCBI Taxonomy" id="201153"/>
    <lineage>
        <taxon>Eukaryota</taxon>
        <taxon>Metamonada</taxon>
        <taxon>Carpediemonas-like organisms</taxon>
        <taxon>Carpediemonas</taxon>
    </lineage>
</organism>
<feature type="region of interest" description="Disordered" evidence="2">
    <location>
        <begin position="443"/>
        <end position="491"/>
    </location>
</feature>
<gene>
    <name evidence="3" type="ORF">J8273_1237</name>
</gene>
<sequence length="532" mass="58519">MNTANRHSLDRTDSHDSLIAKLHAIAEKVTTLSVRSCGICTFTDWPRLPNLLAIDLKDNSISDVSDIEILLGLAPRLLRIFVGDNLLHRHQFQGTSLLNGQRQPVSINYESASRASSPAPSRPPSEAPSRSTVCGPSAARLTAPQPQPHRAPSPPHFPAPAVPLPSLHQPEPEVPSTVARVDSEMSERGEHSFANSARQALQTALNYELHKENASLRRILDAPASDDPNQSLEFAVLAPDGRISQRARPRDMTPNQLISIIVEYRRELKRHIVAAGEDQRRYRRELSELREGKKKLTERVAELQMSEMRAQGDLRKGRVELDRIGRGLVAAQTAAKTRAGSLAAAMEKLVKDVAAKQEAQVRRIEAAMEQLSVGRAAVQAQTRARVKAGHENEELSRRTRASAKTIALLKDRVDQLVREVQDKDEALTEARAAVRRAERQRDLAVAAHGPGVGAADPRIGGHDGRGADEPGETDDTEYATDDSTDSEDVPMRTTLLAVPPARVRGEVDWMSADLRAVFEEKVMTDPSWRELG</sequence>
<dbReference type="InterPro" id="IPR032675">
    <property type="entry name" value="LRR_dom_sf"/>
</dbReference>
<name>A0A8J6BCF8_9EUKA</name>
<feature type="compositionally biased region" description="Low complexity" evidence="2">
    <location>
        <begin position="444"/>
        <end position="455"/>
    </location>
</feature>
<evidence type="ECO:0000256" key="2">
    <source>
        <dbReference type="SAM" id="MobiDB-lite"/>
    </source>
</evidence>
<dbReference type="Gene3D" id="3.80.10.10">
    <property type="entry name" value="Ribonuclease Inhibitor"/>
    <property type="match status" value="1"/>
</dbReference>
<dbReference type="AlphaFoldDB" id="A0A8J6BCF8"/>
<accession>A0A8J6BCF8</accession>
<comment type="caution">
    <text evidence="3">The sequence shown here is derived from an EMBL/GenBank/DDBJ whole genome shotgun (WGS) entry which is preliminary data.</text>
</comment>
<protein>
    <submittedName>
        <fullName evidence="3">Uncharacterized protein</fullName>
    </submittedName>
</protein>
<feature type="coiled-coil region" evidence="1">
    <location>
        <begin position="279"/>
        <end position="306"/>
    </location>
</feature>
<dbReference type="SUPFAM" id="SSF52058">
    <property type="entry name" value="L domain-like"/>
    <property type="match status" value="1"/>
</dbReference>
<dbReference type="PROSITE" id="PS51450">
    <property type="entry name" value="LRR"/>
    <property type="match status" value="1"/>
</dbReference>
<evidence type="ECO:0000313" key="4">
    <source>
        <dbReference type="Proteomes" id="UP000717585"/>
    </source>
</evidence>
<dbReference type="EMBL" id="JAHDYR010000003">
    <property type="protein sequence ID" value="KAG9397322.1"/>
    <property type="molecule type" value="Genomic_DNA"/>
</dbReference>
<evidence type="ECO:0000256" key="1">
    <source>
        <dbReference type="SAM" id="Coils"/>
    </source>
</evidence>
<feature type="compositionally biased region" description="Pro residues" evidence="2">
    <location>
        <begin position="145"/>
        <end position="163"/>
    </location>
</feature>
<feature type="compositionally biased region" description="Low complexity" evidence="2">
    <location>
        <begin position="110"/>
        <end position="119"/>
    </location>
</feature>
<feature type="compositionally biased region" description="Acidic residues" evidence="2">
    <location>
        <begin position="469"/>
        <end position="488"/>
    </location>
</feature>
<keyword evidence="4" id="KW-1185">Reference proteome</keyword>
<keyword evidence="1" id="KW-0175">Coiled coil</keyword>
<feature type="coiled-coil region" evidence="1">
    <location>
        <begin position="406"/>
        <end position="440"/>
    </location>
</feature>
<proteinExistence type="predicted"/>
<feature type="compositionally biased region" description="Basic and acidic residues" evidence="2">
    <location>
        <begin position="459"/>
        <end position="468"/>
    </location>
</feature>
<evidence type="ECO:0000313" key="3">
    <source>
        <dbReference type="EMBL" id="KAG9397322.1"/>
    </source>
</evidence>
<reference evidence="3" key="1">
    <citation type="submission" date="2021-05" db="EMBL/GenBank/DDBJ databases">
        <title>A free-living protist that lacks canonical eukaryotic 1 DNA replication and segregation systems.</title>
        <authorList>
            <person name="Salas-Leiva D.E."/>
            <person name="Tromer E.C."/>
            <person name="Curtis B.A."/>
            <person name="Jerlstrom-Hultqvist J."/>
            <person name="Kolisko M."/>
            <person name="Yi Z."/>
            <person name="Salas-Leiva J.S."/>
            <person name="Gallot-Lavallee L."/>
            <person name="Kops G.J.P.L."/>
            <person name="Archibald J.M."/>
            <person name="Simpson A.G.B."/>
            <person name="Roger A.J."/>
        </authorList>
    </citation>
    <scope>NUCLEOTIDE SEQUENCE</scope>
    <source>
        <strain evidence="3">BICM</strain>
    </source>
</reference>